<comment type="caution">
    <text evidence="1">The sequence shown here is derived from an EMBL/GenBank/DDBJ whole genome shotgun (WGS) entry which is preliminary data.</text>
</comment>
<proteinExistence type="predicted"/>
<organism evidence="1">
    <name type="scientific">marine sediment metagenome</name>
    <dbReference type="NCBI Taxonomy" id="412755"/>
    <lineage>
        <taxon>unclassified sequences</taxon>
        <taxon>metagenomes</taxon>
        <taxon>ecological metagenomes</taxon>
    </lineage>
</organism>
<name>X1M168_9ZZZZ</name>
<dbReference type="EMBL" id="BARV01007720">
    <property type="protein sequence ID" value="GAI11816.1"/>
    <property type="molecule type" value="Genomic_DNA"/>
</dbReference>
<sequence>MDQNNIPKWREEIDAILRKRYQSDELSEQLKTGQELANLSQEVEVPSGSTGEVAAIMLKLASDELPPLVAVYFGFQLGVAWERLQNANRA</sequence>
<reference evidence="1" key="1">
    <citation type="journal article" date="2014" name="Front. Microbiol.">
        <title>High frequency of phylogenetically diverse reductive dehalogenase-homologous genes in deep subseafloor sedimentary metagenomes.</title>
        <authorList>
            <person name="Kawai M."/>
            <person name="Futagami T."/>
            <person name="Toyoda A."/>
            <person name="Takaki Y."/>
            <person name="Nishi S."/>
            <person name="Hori S."/>
            <person name="Arai W."/>
            <person name="Tsubouchi T."/>
            <person name="Morono Y."/>
            <person name="Uchiyama I."/>
            <person name="Ito T."/>
            <person name="Fujiyama A."/>
            <person name="Inagaki F."/>
            <person name="Takami H."/>
        </authorList>
    </citation>
    <scope>NUCLEOTIDE SEQUENCE</scope>
    <source>
        <strain evidence="1">Expedition CK06-06</strain>
    </source>
</reference>
<evidence type="ECO:0000313" key="1">
    <source>
        <dbReference type="EMBL" id="GAI11816.1"/>
    </source>
</evidence>
<accession>X1M168</accession>
<dbReference type="AlphaFoldDB" id="X1M168"/>
<protein>
    <submittedName>
        <fullName evidence="1">Uncharacterized protein</fullName>
    </submittedName>
</protein>
<gene>
    <name evidence="1" type="ORF">S06H3_15672</name>
</gene>